<evidence type="ECO:0000256" key="2">
    <source>
        <dbReference type="ARBA" id="ARBA00022723"/>
    </source>
</evidence>
<name>A0A0A3XX03_BRAJP</name>
<evidence type="ECO:0000313" key="6">
    <source>
        <dbReference type="EMBL" id="KGT77696.1"/>
    </source>
</evidence>
<keyword evidence="4" id="KW-0411">Iron-sulfur</keyword>
<gene>
    <name evidence="6" type="ORF">MA20_24365</name>
</gene>
<reference evidence="6 7" key="1">
    <citation type="submission" date="2014-09" db="EMBL/GenBank/DDBJ databases">
        <title>Draft genome of Bradyrhizobium japonicum Is-34.</title>
        <authorList>
            <person name="Tsurumaru H."/>
            <person name="Yamakawa T."/>
            <person name="Hashimoto S."/>
            <person name="Okizaki K."/>
            <person name="Kanesaki Y."/>
            <person name="Yoshikawa H."/>
            <person name="Yajima S."/>
        </authorList>
    </citation>
    <scope>NUCLEOTIDE SEQUENCE [LARGE SCALE GENOMIC DNA]</scope>
    <source>
        <strain evidence="6 7">Is-34</strain>
    </source>
</reference>
<dbReference type="STRING" id="375.BKD09_RS03540"/>
<dbReference type="AlphaFoldDB" id="A0A0A3XX03"/>
<evidence type="ECO:0000259" key="5">
    <source>
        <dbReference type="PROSITE" id="PS51379"/>
    </source>
</evidence>
<evidence type="ECO:0000256" key="4">
    <source>
        <dbReference type="ARBA" id="ARBA00023014"/>
    </source>
</evidence>
<evidence type="ECO:0000313" key="7">
    <source>
        <dbReference type="Proteomes" id="UP000030377"/>
    </source>
</evidence>
<feature type="domain" description="4Fe-4S ferredoxin-type" evidence="5">
    <location>
        <begin position="47"/>
        <end position="77"/>
    </location>
</feature>
<evidence type="ECO:0000256" key="3">
    <source>
        <dbReference type="ARBA" id="ARBA00023004"/>
    </source>
</evidence>
<protein>
    <submittedName>
        <fullName evidence="6">Formate dehydrogenase</fullName>
    </submittedName>
</protein>
<proteinExistence type="predicted"/>
<dbReference type="NCBIfam" id="NF038355">
    <property type="entry name" value="FDH3_beta"/>
    <property type="match status" value="1"/>
</dbReference>
<dbReference type="Proteomes" id="UP000030377">
    <property type="component" value="Unassembled WGS sequence"/>
</dbReference>
<dbReference type="GO" id="GO:0046872">
    <property type="term" value="F:metal ion binding"/>
    <property type="evidence" value="ECO:0007669"/>
    <property type="project" value="UniProtKB-KW"/>
</dbReference>
<dbReference type="PANTHER" id="PTHR43177">
    <property type="entry name" value="PROTEIN NRFC"/>
    <property type="match status" value="1"/>
</dbReference>
<dbReference type="Gene3D" id="3.30.70.20">
    <property type="match status" value="2"/>
</dbReference>
<dbReference type="InterPro" id="IPR050954">
    <property type="entry name" value="ET_IronSulfur_Cluster-Binding"/>
</dbReference>
<dbReference type="Pfam" id="PF13247">
    <property type="entry name" value="Fer4_11"/>
    <property type="match status" value="1"/>
</dbReference>
<organism evidence="6 7">
    <name type="scientific">Bradyrhizobium japonicum</name>
    <dbReference type="NCBI Taxonomy" id="375"/>
    <lineage>
        <taxon>Bacteria</taxon>
        <taxon>Pseudomonadati</taxon>
        <taxon>Pseudomonadota</taxon>
        <taxon>Alphaproteobacteria</taxon>
        <taxon>Hyphomicrobiales</taxon>
        <taxon>Nitrobacteraceae</taxon>
        <taxon>Bradyrhizobium</taxon>
    </lineage>
</organism>
<feature type="domain" description="4Fe-4S ferredoxin-type" evidence="5">
    <location>
        <begin position="4"/>
        <end position="34"/>
    </location>
</feature>
<keyword evidence="3" id="KW-0408">Iron</keyword>
<sequence>MARMKFLCDADRCIDCNACVTACKNENEVPWGINRRRVVTINDGKPGERSVSMACMHCTDAPCASVCPVKCIYPTEDGIVLHNKDLCIGCGYCFYACPFGAPQYPQVGNFGSRGKMDKCTYCAGGGGPEAPGSAEEYAKYGSNRFGEGKLPMCAEMCSTKSLLAGDGDIIAQIYEERVEKRGYGSGAWGWTTAYHEDVKS</sequence>
<dbReference type="GO" id="GO:0051539">
    <property type="term" value="F:4 iron, 4 sulfur cluster binding"/>
    <property type="evidence" value="ECO:0007669"/>
    <property type="project" value="UniProtKB-KW"/>
</dbReference>
<dbReference type="EMBL" id="JRPN01000018">
    <property type="protein sequence ID" value="KGT77696.1"/>
    <property type="molecule type" value="Genomic_DNA"/>
</dbReference>
<dbReference type="SUPFAM" id="SSF54862">
    <property type="entry name" value="4Fe-4S ferredoxins"/>
    <property type="match status" value="1"/>
</dbReference>
<dbReference type="PROSITE" id="PS51379">
    <property type="entry name" value="4FE4S_FER_2"/>
    <property type="match status" value="3"/>
</dbReference>
<dbReference type="PROSITE" id="PS00198">
    <property type="entry name" value="4FE4S_FER_1"/>
    <property type="match status" value="1"/>
</dbReference>
<dbReference type="PANTHER" id="PTHR43177:SF3">
    <property type="entry name" value="PROTEIN NRFC HOMOLOG"/>
    <property type="match status" value="1"/>
</dbReference>
<keyword evidence="1" id="KW-0004">4Fe-4S</keyword>
<feature type="domain" description="4Fe-4S ferredoxin-type" evidence="5">
    <location>
        <begin position="78"/>
        <end position="107"/>
    </location>
</feature>
<dbReference type="CDD" id="cd16371">
    <property type="entry name" value="DMSOR_beta_like"/>
    <property type="match status" value="1"/>
</dbReference>
<evidence type="ECO:0000256" key="1">
    <source>
        <dbReference type="ARBA" id="ARBA00022485"/>
    </source>
</evidence>
<dbReference type="RefSeq" id="WP_028155471.1">
    <property type="nucleotide sequence ID" value="NZ_CP126005.1"/>
</dbReference>
<keyword evidence="2" id="KW-0479">Metal-binding</keyword>
<accession>A0A0A3XX03</accession>
<comment type="caution">
    <text evidence="6">The sequence shown here is derived from an EMBL/GenBank/DDBJ whole genome shotgun (WGS) entry which is preliminary data.</text>
</comment>
<dbReference type="InterPro" id="IPR017896">
    <property type="entry name" value="4Fe4S_Fe-S-bd"/>
</dbReference>
<dbReference type="InterPro" id="IPR017900">
    <property type="entry name" value="4Fe4S_Fe_S_CS"/>
</dbReference>